<dbReference type="Gene3D" id="2.60.40.10">
    <property type="entry name" value="Immunoglobulins"/>
    <property type="match status" value="1"/>
</dbReference>
<evidence type="ECO:0000313" key="3">
    <source>
        <dbReference type="Proteomes" id="UP001527925"/>
    </source>
</evidence>
<sequence length="631" mass="70421">MQPPLPPLPGRAAGKHAPGADAHAAPAADAAASTSGAASLTVGVPVPPPHPPKASEGRRLRVLVAKQIPEDHFGKDGVYAAPGAKSIPLALVRHNTQSGPAKDSSGSLIEHTVLGEIDDFEELDKIYSKPELETSGDDSAVTIEAPQGNRKQVKVAVNAQQRQSGRAGLRSAEMTDERREWLNRLHIFQRYREVREEHALSNWKRHSIEWNRVEESIAKRTSKPAESLLMARLNEYRKFVEERDLIEEALLLLEEHNINFWKTGLRIGTDLLGLCFQMPRGGPRQIERLRTYEQTGSRPHKRLIDYQLAKKRELRQVISHLDPFYGHDDSGYLEIVGHGINGEQNAKLTEAYMSRLDRRARAASELSPSRLASVAGDALTDAKDGVPDSSKAQQLQQQQPQPQPHQSQQHPAHPSQHSGPQQSGQTRDDDLFHGMRLVFSAKRLFFQVTLGEVSSSILTVHNRGTVSIHFEWVPVPHPNPLQDGWQVKATYDGIQRFYLSHTRGVILPGMAYDFPIIFKSASPGGLAIEEDVNKNKRNQIERMLRKRYAETVARETIESILRGIKTRPRSSMYEMDPNQSLFEQSNKEMNLRFESSIFAQLEALAAATLELTGSSPVACWNRSLSSLYEAG</sequence>
<feature type="region of interest" description="Disordered" evidence="1">
    <location>
        <begin position="380"/>
        <end position="428"/>
    </location>
</feature>
<feature type="region of interest" description="Disordered" evidence="1">
    <location>
        <begin position="1"/>
        <end position="57"/>
    </location>
</feature>
<dbReference type="EMBL" id="JADGIZ020000005">
    <property type="protein sequence ID" value="KAL2918826.1"/>
    <property type="molecule type" value="Genomic_DNA"/>
</dbReference>
<dbReference type="InterPro" id="IPR013783">
    <property type="entry name" value="Ig-like_fold"/>
</dbReference>
<protein>
    <submittedName>
        <fullName evidence="2">Uncharacterized protein</fullName>
    </submittedName>
</protein>
<dbReference type="InterPro" id="IPR032707">
    <property type="entry name" value="MYCBPAP"/>
</dbReference>
<name>A0ABR4NH81_9FUNG</name>
<feature type="region of interest" description="Disordered" evidence="1">
    <location>
        <begin position="152"/>
        <end position="171"/>
    </location>
</feature>
<evidence type="ECO:0000313" key="2">
    <source>
        <dbReference type="EMBL" id="KAL2918826.1"/>
    </source>
</evidence>
<dbReference type="PANTHER" id="PTHR48421:SF1">
    <property type="entry name" value="MYCBP-ASSOCIATED PROTEIN"/>
    <property type="match status" value="1"/>
</dbReference>
<dbReference type="PANTHER" id="PTHR48421">
    <property type="entry name" value="MYCBP-ASSOCIATED PROTEIN"/>
    <property type="match status" value="1"/>
</dbReference>
<proteinExistence type="predicted"/>
<accession>A0ABR4NH81</accession>
<feature type="compositionally biased region" description="Low complexity" evidence="1">
    <location>
        <begin position="392"/>
        <end position="425"/>
    </location>
</feature>
<dbReference type="Proteomes" id="UP001527925">
    <property type="component" value="Unassembled WGS sequence"/>
</dbReference>
<evidence type="ECO:0000256" key="1">
    <source>
        <dbReference type="SAM" id="MobiDB-lite"/>
    </source>
</evidence>
<feature type="compositionally biased region" description="Low complexity" evidence="1">
    <location>
        <begin position="15"/>
        <end position="44"/>
    </location>
</feature>
<gene>
    <name evidence="2" type="ORF">HK105_201660</name>
</gene>
<comment type="caution">
    <text evidence="2">The sequence shown here is derived from an EMBL/GenBank/DDBJ whole genome shotgun (WGS) entry which is preliminary data.</text>
</comment>
<organism evidence="2 3">
    <name type="scientific">Polyrhizophydium stewartii</name>
    <dbReference type="NCBI Taxonomy" id="2732419"/>
    <lineage>
        <taxon>Eukaryota</taxon>
        <taxon>Fungi</taxon>
        <taxon>Fungi incertae sedis</taxon>
        <taxon>Chytridiomycota</taxon>
        <taxon>Chytridiomycota incertae sedis</taxon>
        <taxon>Chytridiomycetes</taxon>
        <taxon>Rhizophydiales</taxon>
        <taxon>Rhizophydiales incertae sedis</taxon>
        <taxon>Polyrhizophydium</taxon>
    </lineage>
</organism>
<reference evidence="2 3" key="1">
    <citation type="submission" date="2023-09" db="EMBL/GenBank/DDBJ databases">
        <title>Pangenome analysis of Batrachochytrium dendrobatidis and related Chytrids.</title>
        <authorList>
            <person name="Yacoub M.N."/>
            <person name="Stajich J.E."/>
            <person name="James T.Y."/>
        </authorList>
    </citation>
    <scope>NUCLEOTIDE SEQUENCE [LARGE SCALE GENOMIC DNA]</scope>
    <source>
        <strain evidence="2 3">JEL0888</strain>
    </source>
</reference>
<dbReference type="Pfam" id="PF14646">
    <property type="entry name" value="MYCBPAP"/>
    <property type="match status" value="1"/>
</dbReference>
<keyword evidence="3" id="KW-1185">Reference proteome</keyword>